<evidence type="ECO:0000256" key="2">
    <source>
        <dbReference type="SAM" id="Coils"/>
    </source>
</evidence>
<gene>
    <name evidence="3" type="ORF">N136_02851</name>
</gene>
<dbReference type="InterPro" id="IPR036689">
    <property type="entry name" value="ESAT-6-like_sf"/>
</dbReference>
<proteinExistence type="inferred from homology"/>
<dbReference type="Proteomes" id="UP000016605">
    <property type="component" value="Unassembled WGS sequence"/>
</dbReference>
<organism evidence="3 4">
    <name type="scientific">Leifsonia aquatica ATCC 14665</name>
    <dbReference type="NCBI Taxonomy" id="1358026"/>
    <lineage>
        <taxon>Bacteria</taxon>
        <taxon>Bacillati</taxon>
        <taxon>Actinomycetota</taxon>
        <taxon>Actinomycetes</taxon>
        <taxon>Micrococcales</taxon>
        <taxon>Microbacteriaceae</taxon>
        <taxon>Leifsonia</taxon>
    </lineage>
</organism>
<evidence type="ECO:0000313" key="4">
    <source>
        <dbReference type="Proteomes" id="UP000016605"/>
    </source>
</evidence>
<dbReference type="PATRIC" id="fig|1358026.3.peg.2423"/>
<sequence length="99" mass="10576">MITVSVEYGMELGGMGALVDKLRSAVRDIETELSTLDEQAARLRSSWTGEASAAYDRAHAEWTASLSALNAALDRSASAAENAVNRHLAARAEVAALWK</sequence>
<reference evidence="3 4" key="1">
    <citation type="submission" date="2013-08" db="EMBL/GenBank/DDBJ databases">
        <authorList>
            <person name="Weinstock G."/>
            <person name="Sodergren E."/>
            <person name="Wylie T."/>
            <person name="Fulton L."/>
            <person name="Fulton R."/>
            <person name="Fronick C."/>
            <person name="O'Laughlin M."/>
            <person name="Godfrey J."/>
            <person name="Miner T."/>
            <person name="Herter B."/>
            <person name="Appelbaum E."/>
            <person name="Cordes M."/>
            <person name="Lek S."/>
            <person name="Wollam A."/>
            <person name="Pepin K.H."/>
            <person name="Palsikar V.B."/>
            <person name="Mitreva M."/>
            <person name="Wilson R.K."/>
        </authorList>
    </citation>
    <scope>NUCLEOTIDE SEQUENCE [LARGE SCALE GENOMIC DNA]</scope>
    <source>
        <strain evidence="3 4">ATCC 14665</strain>
    </source>
</reference>
<evidence type="ECO:0000313" key="3">
    <source>
        <dbReference type="EMBL" id="ERK70801.1"/>
    </source>
</evidence>
<dbReference type="Pfam" id="PF06013">
    <property type="entry name" value="WXG100"/>
    <property type="match status" value="1"/>
</dbReference>
<protein>
    <recommendedName>
        <fullName evidence="1">ESAT-6-like protein</fullName>
    </recommendedName>
</protein>
<dbReference type="SUPFAM" id="SSF140453">
    <property type="entry name" value="EsxAB dimer-like"/>
    <property type="match status" value="1"/>
</dbReference>
<comment type="caution">
    <text evidence="3">The sequence shown here is derived from an EMBL/GenBank/DDBJ whole genome shotgun (WGS) entry which is preliminary data.</text>
</comment>
<evidence type="ECO:0000256" key="1">
    <source>
        <dbReference type="RuleBase" id="RU362001"/>
    </source>
</evidence>
<dbReference type="EMBL" id="AWVQ01000378">
    <property type="protein sequence ID" value="ERK70801.1"/>
    <property type="molecule type" value="Genomic_DNA"/>
</dbReference>
<dbReference type="AlphaFoldDB" id="U2RPM7"/>
<dbReference type="NCBIfam" id="TIGR03930">
    <property type="entry name" value="WXG100_ESAT6"/>
    <property type="match status" value="1"/>
</dbReference>
<name>U2RPM7_LEIAQ</name>
<dbReference type="InterPro" id="IPR010310">
    <property type="entry name" value="T7SS_ESAT-6-like"/>
</dbReference>
<keyword evidence="2" id="KW-0175">Coiled coil</keyword>
<accession>U2RPM7</accession>
<feature type="coiled-coil region" evidence="2">
    <location>
        <begin position="19"/>
        <end position="46"/>
    </location>
</feature>
<dbReference type="Gene3D" id="1.10.287.1060">
    <property type="entry name" value="ESAT-6-like"/>
    <property type="match status" value="1"/>
</dbReference>
<dbReference type="HOGENOM" id="CLU_151185_3_3_11"/>
<comment type="similarity">
    <text evidence="1">Belongs to the WXG100 family.</text>
</comment>